<evidence type="ECO:0000313" key="3">
    <source>
        <dbReference type="Proteomes" id="UP000267536"/>
    </source>
</evidence>
<comment type="caution">
    <text evidence="2">The sequence shown here is derived from an EMBL/GenBank/DDBJ whole genome shotgun (WGS) entry which is preliminary data.</text>
</comment>
<dbReference type="Pfam" id="PF13302">
    <property type="entry name" value="Acetyltransf_3"/>
    <property type="match status" value="1"/>
</dbReference>
<name>A0A3N4H0D1_9ACTN</name>
<evidence type="ECO:0000313" key="2">
    <source>
        <dbReference type="EMBL" id="RPA64811.1"/>
    </source>
</evidence>
<dbReference type="InterPro" id="IPR000182">
    <property type="entry name" value="GNAT_dom"/>
</dbReference>
<dbReference type="PROSITE" id="PS51186">
    <property type="entry name" value="GNAT"/>
    <property type="match status" value="1"/>
</dbReference>
<proteinExistence type="predicted"/>
<dbReference type="Proteomes" id="UP000267536">
    <property type="component" value="Unassembled WGS sequence"/>
</dbReference>
<dbReference type="Gene3D" id="3.40.630.30">
    <property type="match status" value="1"/>
</dbReference>
<dbReference type="EMBL" id="RKMH01000004">
    <property type="protein sequence ID" value="RPA64811.1"/>
    <property type="molecule type" value="Genomic_DNA"/>
</dbReference>
<sequence length="193" mass="21264">MSDWLGTGTLVGGRVTLRPFTIDDADALARVVGDPARFRWAPSVPTDVESAAEWISAALADPQRRVAFAVVDNTDGRLVGSTSFYDIDPANLTAAIGYTFYAENVQGTRVNPTAKYLLMHHAFDQCGAVRLVWHTHESNTQSRAAIAKLGATFEGLLRKHRRFGDGWRTTAQFAMIDEDWPAAKAVLLERTRD</sequence>
<dbReference type="PANTHER" id="PTHR43610">
    <property type="entry name" value="BLL6696 PROTEIN"/>
    <property type="match status" value="1"/>
</dbReference>
<accession>A0A3N4H0D1</accession>
<protein>
    <submittedName>
        <fullName evidence="2">N-acetyltransferase</fullName>
    </submittedName>
</protein>
<dbReference type="PANTHER" id="PTHR43610:SF1">
    <property type="entry name" value="N-ACETYLTRANSFERASE DOMAIN-CONTAINING PROTEIN"/>
    <property type="match status" value="1"/>
</dbReference>
<keyword evidence="3" id="KW-1185">Reference proteome</keyword>
<reference evidence="2 3" key="1">
    <citation type="submission" date="2018-11" db="EMBL/GenBank/DDBJ databases">
        <title>Draft genome sequence of Gordonia sp. RS15-1S isolated from rice stems.</title>
        <authorList>
            <person name="Muangham S."/>
        </authorList>
    </citation>
    <scope>NUCLEOTIDE SEQUENCE [LARGE SCALE GENOMIC DNA]</scope>
    <source>
        <strain evidence="2 3">RS15-1S</strain>
    </source>
</reference>
<dbReference type="OrthoDB" id="9795199at2"/>
<dbReference type="InterPro" id="IPR016181">
    <property type="entry name" value="Acyl_CoA_acyltransferase"/>
</dbReference>
<feature type="domain" description="N-acetyltransferase" evidence="1">
    <location>
        <begin position="15"/>
        <end position="172"/>
    </location>
</feature>
<evidence type="ECO:0000259" key="1">
    <source>
        <dbReference type="PROSITE" id="PS51186"/>
    </source>
</evidence>
<dbReference type="GO" id="GO:0016747">
    <property type="term" value="F:acyltransferase activity, transferring groups other than amino-acyl groups"/>
    <property type="evidence" value="ECO:0007669"/>
    <property type="project" value="InterPro"/>
</dbReference>
<keyword evidence="2" id="KW-0808">Transferase</keyword>
<dbReference type="RefSeq" id="WP_123927183.1">
    <property type="nucleotide sequence ID" value="NZ_JBPSDP010000004.1"/>
</dbReference>
<dbReference type="SUPFAM" id="SSF55729">
    <property type="entry name" value="Acyl-CoA N-acyltransferases (Nat)"/>
    <property type="match status" value="1"/>
</dbReference>
<gene>
    <name evidence="2" type="ORF">EF294_06790</name>
</gene>
<dbReference type="AlphaFoldDB" id="A0A3N4H0D1"/>
<organism evidence="2 3">
    <name type="scientific">Gordonia oryzae</name>
    <dbReference type="NCBI Taxonomy" id="2487349"/>
    <lineage>
        <taxon>Bacteria</taxon>
        <taxon>Bacillati</taxon>
        <taxon>Actinomycetota</taxon>
        <taxon>Actinomycetes</taxon>
        <taxon>Mycobacteriales</taxon>
        <taxon>Gordoniaceae</taxon>
        <taxon>Gordonia</taxon>
    </lineage>
</organism>